<organism evidence="1 2">
    <name type="scientific">Araneus ventricosus</name>
    <name type="common">Orbweaver spider</name>
    <name type="synonym">Epeira ventricosa</name>
    <dbReference type="NCBI Taxonomy" id="182803"/>
    <lineage>
        <taxon>Eukaryota</taxon>
        <taxon>Metazoa</taxon>
        <taxon>Ecdysozoa</taxon>
        <taxon>Arthropoda</taxon>
        <taxon>Chelicerata</taxon>
        <taxon>Arachnida</taxon>
        <taxon>Araneae</taxon>
        <taxon>Araneomorphae</taxon>
        <taxon>Entelegynae</taxon>
        <taxon>Araneoidea</taxon>
        <taxon>Araneidae</taxon>
        <taxon>Araneus</taxon>
    </lineage>
</organism>
<accession>A0A4Y2JRU9</accession>
<keyword evidence="2" id="KW-1185">Reference proteome</keyword>
<sequence length="123" mass="13686">MKKCVIVHYGIHEDLVSFTGRVISNNSFSPAIDGFHRSDRCEGFNCIHNEETSFYSKLFCKKKQSVNRPVSDSAEVDCASNNVSSGVANTRTVDPAPVAEDFNQVRKISMILETTVKAIPFVR</sequence>
<dbReference type="EMBL" id="BGPR01003803">
    <property type="protein sequence ID" value="GBM92607.1"/>
    <property type="molecule type" value="Genomic_DNA"/>
</dbReference>
<evidence type="ECO:0000313" key="1">
    <source>
        <dbReference type="EMBL" id="GBM92607.1"/>
    </source>
</evidence>
<evidence type="ECO:0000313" key="2">
    <source>
        <dbReference type="Proteomes" id="UP000499080"/>
    </source>
</evidence>
<gene>
    <name evidence="1" type="ORF">AVEN_209877_1</name>
</gene>
<reference evidence="1 2" key="1">
    <citation type="journal article" date="2019" name="Sci. Rep.">
        <title>Orb-weaving spider Araneus ventricosus genome elucidates the spidroin gene catalogue.</title>
        <authorList>
            <person name="Kono N."/>
            <person name="Nakamura H."/>
            <person name="Ohtoshi R."/>
            <person name="Moran D.A.P."/>
            <person name="Shinohara A."/>
            <person name="Yoshida Y."/>
            <person name="Fujiwara M."/>
            <person name="Mori M."/>
            <person name="Tomita M."/>
            <person name="Arakawa K."/>
        </authorList>
    </citation>
    <scope>NUCLEOTIDE SEQUENCE [LARGE SCALE GENOMIC DNA]</scope>
</reference>
<dbReference type="AlphaFoldDB" id="A0A4Y2JRU9"/>
<dbReference type="Proteomes" id="UP000499080">
    <property type="component" value="Unassembled WGS sequence"/>
</dbReference>
<proteinExistence type="predicted"/>
<protein>
    <submittedName>
        <fullName evidence="1">Uncharacterized protein</fullName>
    </submittedName>
</protein>
<name>A0A4Y2JRU9_ARAVE</name>
<comment type="caution">
    <text evidence="1">The sequence shown here is derived from an EMBL/GenBank/DDBJ whole genome shotgun (WGS) entry which is preliminary data.</text>
</comment>